<keyword evidence="2" id="KW-1185">Reference proteome</keyword>
<reference evidence="2" key="1">
    <citation type="journal article" date="2019" name="Plant Biotechnol. J.">
        <title>Genome sequencing of the Australian wild diploid species Gossypium australe highlights disease resistance and delayed gland morphogenesis.</title>
        <authorList>
            <person name="Cai Y."/>
            <person name="Cai X."/>
            <person name="Wang Q."/>
            <person name="Wang P."/>
            <person name="Zhang Y."/>
            <person name="Cai C."/>
            <person name="Xu Y."/>
            <person name="Wang K."/>
            <person name="Zhou Z."/>
            <person name="Wang C."/>
            <person name="Geng S."/>
            <person name="Li B."/>
            <person name="Dong Q."/>
            <person name="Hou Y."/>
            <person name="Wang H."/>
            <person name="Ai P."/>
            <person name="Liu Z."/>
            <person name="Yi F."/>
            <person name="Sun M."/>
            <person name="An G."/>
            <person name="Cheng J."/>
            <person name="Zhang Y."/>
            <person name="Shi Q."/>
            <person name="Xie Y."/>
            <person name="Shi X."/>
            <person name="Chang Y."/>
            <person name="Huang F."/>
            <person name="Chen Y."/>
            <person name="Hong S."/>
            <person name="Mi L."/>
            <person name="Sun Q."/>
            <person name="Zhang L."/>
            <person name="Zhou B."/>
            <person name="Peng R."/>
            <person name="Zhang X."/>
            <person name="Liu F."/>
        </authorList>
    </citation>
    <scope>NUCLEOTIDE SEQUENCE [LARGE SCALE GENOMIC DNA]</scope>
    <source>
        <strain evidence="2">cv. PA1801</strain>
    </source>
</reference>
<dbReference type="Proteomes" id="UP000325315">
    <property type="component" value="Unassembled WGS sequence"/>
</dbReference>
<dbReference type="PANTHER" id="PTHR46148:SF44">
    <property type="entry name" value="GAG-POL POLYPROTEIN"/>
    <property type="match status" value="1"/>
</dbReference>
<dbReference type="SUPFAM" id="SSF54160">
    <property type="entry name" value="Chromo domain-like"/>
    <property type="match status" value="1"/>
</dbReference>
<protein>
    <submittedName>
        <fullName evidence="1">Receptor-like protein kinase</fullName>
    </submittedName>
</protein>
<keyword evidence="1" id="KW-0675">Receptor</keyword>
<dbReference type="AlphaFoldDB" id="A0A5B6TZT9"/>
<dbReference type="InterPro" id="IPR016197">
    <property type="entry name" value="Chromo-like_dom_sf"/>
</dbReference>
<evidence type="ECO:0000313" key="2">
    <source>
        <dbReference type="Proteomes" id="UP000325315"/>
    </source>
</evidence>
<sequence length="156" mass="18613">MEEGVVLPPVSWNSNAYANWKRKDITFEVGDKKCVGLVVSKSTLPLELSYIHNVFHVSMLRRYRSNPNHLVQLETLEVEPKLPYEEDFAQIFDREMKMLRNKRILLIKVLWRNHNMREATWERESLMKEQYPKLFAVRHCELRLGGIHHLVNSKKR</sequence>
<keyword evidence="1" id="KW-0418">Kinase</keyword>
<keyword evidence="1" id="KW-0808">Transferase</keyword>
<dbReference type="OrthoDB" id="996762at2759"/>
<dbReference type="GO" id="GO:0016301">
    <property type="term" value="F:kinase activity"/>
    <property type="evidence" value="ECO:0007669"/>
    <property type="project" value="UniProtKB-KW"/>
</dbReference>
<proteinExistence type="predicted"/>
<dbReference type="EMBL" id="SMMG02000095">
    <property type="protein sequence ID" value="KAA3451199.1"/>
    <property type="molecule type" value="Genomic_DNA"/>
</dbReference>
<comment type="caution">
    <text evidence="1">The sequence shown here is derived from an EMBL/GenBank/DDBJ whole genome shotgun (WGS) entry which is preliminary data.</text>
</comment>
<name>A0A5B6TZT9_9ROSI</name>
<accession>A0A5B6TZT9</accession>
<evidence type="ECO:0000313" key="1">
    <source>
        <dbReference type="EMBL" id="KAA3451199.1"/>
    </source>
</evidence>
<dbReference type="PANTHER" id="PTHR46148">
    <property type="entry name" value="CHROMO DOMAIN-CONTAINING PROTEIN"/>
    <property type="match status" value="1"/>
</dbReference>
<organism evidence="1 2">
    <name type="scientific">Gossypium australe</name>
    <dbReference type="NCBI Taxonomy" id="47621"/>
    <lineage>
        <taxon>Eukaryota</taxon>
        <taxon>Viridiplantae</taxon>
        <taxon>Streptophyta</taxon>
        <taxon>Embryophyta</taxon>
        <taxon>Tracheophyta</taxon>
        <taxon>Spermatophyta</taxon>
        <taxon>Magnoliopsida</taxon>
        <taxon>eudicotyledons</taxon>
        <taxon>Gunneridae</taxon>
        <taxon>Pentapetalae</taxon>
        <taxon>rosids</taxon>
        <taxon>malvids</taxon>
        <taxon>Malvales</taxon>
        <taxon>Malvaceae</taxon>
        <taxon>Malvoideae</taxon>
        <taxon>Gossypium</taxon>
    </lineage>
</organism>
<gene>
    <name evidence="1" type="ORF">EPI10_034224</name>
</gene>